<organism evidence="3 4">
    <name type="scientific">Saccharata proteae CBS 121410</name>
    <dbReference type="NCBI Taxonomy" id="1314787"/>
    <lineage>
        <taxon>Eukaryota</taxon>
        <taxon>Fungi</taxon>
        <taxon>Dikarya</taxon>
        <taxon>Ascomycota</taxon>
        <taxon>Pezizomycotina</taxon>
        <taxon>Dothideomycetes</taxon>
        <taxon>Dothideomycetes incertae sedis</taxon>
        <taxon>Botryosphaeriales</taxon>
        <taxon>Saccharataceae</taxon>
        <taxon>Saccharata</taxon>
    </lineage>
</organism>
<dbReference type="AlphaFoldDB" id="A0A9P4HRJ4"/>
<name>A0A9P4HRJ4_9PEZI</name>
<dbReference type="GO" id="GO:0000160">
    <property type="term" value="P:phosphorelay signal transduction system"/>
    <property type="evidence" value="ECO:0007669"/>
    <property type="project" value="InterPro"/>
</dbReference>
<dbReference type="EMBL" id="ML978739">
    <property type="protein sequence ID" value="KAF2084623.1"/>
    <property type="molecule type" value="Genomic_DNA"/>
</dbReference>
<comment type="caution">
    <text evidence="1">Lacks conserved residue(s) required for the propagation of feature annotation.</text>
</comment>
<evidence type="ECO:0000256" key="1">
    <source>
        <dbReference type="PROSITE-ProRule" id="PRU00169"/>
    </source>
</evidence>
<protein>
    <recommendedName>
        <fullName evidence="2">Response regulatory domain-containing protein</fullName>
    </recommendedName>
</protein>
<feature type="domain" description="Response regulatory" evidence="2">
    <location>
        <begin position="1"/>
        <end position="68"/>
    </location>
</feature>
<accession>A0A9P4HRJ4</accession>
<dbReference type="Proteomes" id="UP000799776">
    <property type="component" value="Unassembled WGS sequence"/>
</dbReference>
<dbReference type="SUPFAM" id="SSF52172">
    <property type="entry name" value="CheY-like"/>
    <property type="match status" value="1"/>
</dbReference>
<gene>
    <name evidence="3" type="ORF">K490DRAFT_68556</name>
</gene>
<dbReference type="Gene3D" id="3.40.50.2300">
    <property type="match status" value="1"/>
</dbReference>
<proteinExistence type="predicted"/>
<dbReference type="InterPro" id="IPR011006">
    <property type="entry name" value="CheY-like_superfamily"/>
</dbReference>
<evidence type="ECO:0000313" key="4">
    <source>
        <dbReference type="Proteomes" id="UP000799776"/>
    </source>
</evidence>
<dbReference type="OrthoDB" id="21225at2759"/>
<sequence>MPHCDGIQVCAEIRRFEESNAVQRAVIFITTGQHLTEDKSFSFGAGASEFYTKPLSLEALDKGIAVYFQNSEQ</sequence>
<dbReference type="PROSITE" id="PS50110">
    <property type="entry name" value="RESPONSE_REGULATORY"/>
    <property type="match status" value="1"/>
</dbReference>
<evidence type="ECO:0000313" key="3">
    <source>
        <dbReference type="EMBL" id="KAF2084623.1"/>
    </source>
</evidence>
<evidence type="ECO:0000259" key="2">
    <source>
        <dbReference type="PROSITE" id="PS50110"/>
    </source>
</evidence>
<keyword evidence="4" id="KW-1185">Reference proteome</keyword>
<comment type="caution">
    <text evidence="3">The sequence shown here is derived from an EMBL/GenBank/DDBJ whole genome shotgun (WGS) entry which is preliminary data.</text>
</comment>
<reference evidence="3" key="1">
    <citation type="journal article" date="2020" name="Stud. Mycol.">
        <title>101 Dothideomycetes genomes: a test case for predicting lifestyles and emergence of pathogens.</title>
        <authorList>
            <person name="Haridas S."/>
            <person name="Albert R."/>
            <person name="Binder M."/>
            <person name="Bloem J."/>
            <person name="Labutti K."/>
            <person name="Salamov A."/>
            <person name="Andreopoulos B."/>
            <person name="Baker S."/>
            <person name="Barry K."/>
            <person name="Bills G."/>
            <person name="Bluhm B."/>
            <person name="Cannon C."/>
            <person name="Castanera R."/>
            <person name="Culley D."/>
            <person name="Daum C."/>
            <person name="Ezra D."/>
            <person name="Gonzalez J."/>
            <person name="Henrissat B."/>
            <person name="Kuo A."/>
            <person name="Liang C."/>
            <person name="Lipzen A."/>
            <person name="Lutzoni F."/>
            <person name="Magnuson J."/>
            <person name="Mondo S."/>
            <person name="Nolan M."/>
            <person name="Ohm R."/>
            <person name="Pangilinan J."/>
            <person name="Park H.-J."/>
            <person name="Ramirez L."/>
            <person name="Alfaro M."/>
            <person name="Sun H."/>
            <person name="Tritt A."/>
            <person name="Yoshinaga Y."/>
            <person name="Zwiers L.-H."/>
            <person name="Turgeon B."/>
            <person name="Goodwin S."/>
            <person name="Spatafora J."/>
            <person name="Crous P."/>
            <person name="Grigoriev I."/>
        </authorList>
    </citation>
    <scope>NUCLEOTIDE SEQUENCE</scope>
    <source>
        <strain evidence="3">CBS 121410</strain>
    </source>
</reference>
<dbReference type="InterPro" id="IPR001789">
    <property type="entry name" value="Sig_transdc_resp-reg_receiver"/>
</dbReference>